<dbReference type="EC" id="2.3.1.20" evidence="5"/>
<accession>A0A812UX40</accession>
<keyword evidence="6" id="KW-0444">Lipid biosynthesis</keyword>
<keyword evidence="12" id="KW-0443">Lipid metabolism</keyword>
<dbReference type="PANTHER" id="PTHR12317:SF0">
    <property type="entry name" value="ACYLTRANSFERASE"/>
    <property type="match status" value="1"/>
</dbReference>
<protein>
    <recommendedName>
        <fullName evidence="5">diacylglycerol O-acyltransferase</fullName>
        <ecNumber evidence="5">2.3.1.20</ecNumber>
    </recommendedName>
</protein>
<evidence type="ECO:0000256" key="8">
    <source>
        <dbReference type="ARBA" id="ARBA00022692"/>
    </source>
</evidence>
<keyword evidence="8 15" id="KW-0812">Transmembrane</keyword>
<evidence type="ECO:0000256" key="1">
    <source>
        <dbReference type="ARBA" id="ARBA00004477"/>
    </source>
</evidence>
<dbReference type="GO" id="GO:0019432">
    <property type="term" value="P:triglyceride biosynthetic process"/>
    <property type="evidence" value="ECO:0007669"/>
    <property type="project" value="TreeGrafter"/>
</dbReference>
<comment type="subcellular location">
    <subcellularLocation>
        <location evidence="1">Endoplasmic reticulum membrane</location>
        <topology evidence="1">Multi-pass membrane protein</topology>
    </subcellularLocation>
</comment>
<feature type="transmembrane region" description="Helical" evidence="15">
    <location>
        <begin position="470"/>
        <end position="492"/>
    </location>
</feature>
<comment type="similarity">
    <text evidence="4">Belongs to the diacylglycerol acyltransferase family.</text>
</comment>
<keyword evidence="13 15" id="KW-0472">Membrane</keyword>
<evidence type="ECO:0000256" key="9">
    <source>
        <dbReference type="ARBA" id="ARBA00022798"/>
    </source>
</evidence>
<dbReference type="Pfam" id="PF03982">
    <property type="entry name" value="DAGAT"/>
    <property type="match status" value="2"/>
</dbReference>
<evidence type="ECO:0000256" key="6">
    <source>
        <dbReference type="ARBA" id="ARBA00022516"/>
    </source>
</evidence>
<dbReference type="AlphaFoldDB" id="A0A812UX40"/>
<evidence type="ECO:0000256" key="12">
    <source>
        <dbReference type="ARBA" id="ARBA00023098"/>
    </source>
</evidence>
<evidence type="ECO:0000256" key="13">
    <source>
        <dbReference type="ARBA" id="ARBA00023136"/>
    </source>
</evidence>
<dbReference type="OrthoDB" id="264532at2759"/>
<dbReference type="Proteomes" id="UP000604046">
    <property type="component" value="Unassembled WGS sequence"/>
</dbReference>
<sequence>MPLTFSVTAALQMFLPGAAELLSLLRTCQLALSVNVIIELLFILNGSQKQIVTHLPEEPIPVYGKPPLCCIFGWSCCARKVKLWHLRFFVFGLQQFVVILPVVGLIDSFNQPYAQSGIFAKIDKMCGFVATVSTLFGLWCFKCLLPLMTESISSDTLTQANVNAMEHFVVWQMLLTRLLEKVLQKLVRKDFEGESWVMPSYVSVKILTGFITCVCQLGLAITALRSYAATSALYPPVNYATDLPPDTFAVLDMGGIDPDKWHRLRELREILSASRGAPLPLAPLLAKSTADGTYFDYSSEESSTDNGQNNVPAVAFFGWPVLPFLPRPQSRLYTYVGQGIDLPHIPSPSNEDVDHWHKVYMDGLQKLFDESKADHQRCNSDAELRGMAGMATLQAFGLRPMRPGVDILFIYNSCKAFDRAPSLHAGTCVQQKECIILHLSWLCWQVQSEGGIGQAGRSYAPEVKSWTKGLLAHLIIVPAWVIPPGLLLGSLLTAGAPFGAKGLLASMGAGVGLMAGPKSLRPALCVFVLCMAARAHDGIAMAAAIFASFLTWIVTRSGTISPRPWLFNYVSTWAKDYYTETALRGALHDIRPTKSFFGFHPHGCLSAGFTINGTFNPDFMRAATRVAWLCDPTLRHKNPGFRLMSEAYEAEDRAIEACDPEGFKLHMTKGVNISFIPGGFLDAVAFEYGKDVCVLRNRKGFIKYCLRFGYRAHPVYTFGECQTYYTFRGMKALRMKIARNNVPAVAFFGWPVLPFLPRPQSKLLTYVGQGIDLPQIESPTNEDVDHWHKVYMEGLQKLFDESKAEAGCPNAQLKIL</sequence>
<evidence type="ECO:0000256" key="4">
    <source>
        <dbReference type="ARBA" id="ARBA00005420"/>
    </source>
</evidence>
<feature type="transmembrane region" description="Helical" evidence="15">
    <location>
        <begin position="118"/>
        <end position="141"/>
    </location>
</feature>
<organism evidence="16 17">
    <name type="scientific">Symbiodinium natans</name>
    <dbReference type="NCBI Taxonomy" id="878477"/>
    <lineage>
        <taxon>Eukaryota</taxon>
        <taxon>Sar</taxon>
        <taxon>Alveolata</taxon>
        <taxon>Dinophyceae</taxon>
        <taxon>Suessiales</taxon>
        <taxon>Symbiodiniaceae</taxon>
        <taxon>Symbiodinium</taxon>
    </lineage>
</organism>
<evidence type="ECO:0000256" key="10">
    <source>
        <dbReference type="ARBA" id="ARBA00022824"/>
    </source>
</evidence>
<dbReference type="InterPro" id="IPR007130">
    <property type="entry name" value="DAGAT"/>
</dbReference>
<evidence type="ECO:0000313" key="16">
    <source>
        <dbReference type="EMBL" id="CAE7584299.1"/>
    </source>
</evidence>
<keyword evidence="14" id="KW-0012">Acyltransferase</keyword>
<evidence type="ECO:0000256" key="15">
    <source>
        <dbReference type="SAM" id="Phobius"/>
    </source>
</evidence>
<keyword evidence="17" id="KW-1185">Reference proteome</keyword>
<dbReference type="GO" id="GO:0004144">
    <property type="term" value="F:diacylglycerol O-acyltransferase activity"/>
    <property type="evidence" value="ECO:0007669"/>
    <property type="project" value="UniProtKB-EC"/>
</dbReference>
<comment type="pathway">
    <text evidence="3">Lipid metabolism.</text>
</comment>
<evidence type="ECO:0000256" key="7">
    <source>
        <dbReference type="ARBA" id="ARBA00022679"/>
    </source>
</evidence>
<dbReference type="GO" id="GO:0005789">
    <property type="term" value="C:endoplasmic reticulum membrane"/>
    <property type="evidence" value="ECO:0007669"/>
    <property type="project" value="UniProtKB-SubCell"/>
</dbReference>
<comment type="pathway">
    <text evidence="2">Glycerolipid metabolism; triacylglycerol biosynthesis.</text>
</comment>
<keyword evidence="10" id="KW-0256">Endoplasmic reticulum</keyword>
<evidence type="ECO:0000256" key="11">
    <source>
        <dbReference type="ARBA" id="ARBA00022989"/>
    </source>
</evidence>
<keyword evidence="11 15" id="KW-1133">Transmembrane helix</keyword>
<name>A0A812UX40_9DINO</name>
<evidence type="ECO:0000256" key="3">
    <source>
        <dbReference type="ARBA" id="ARBA00005189"/>
    </source>
</evidence>
<gene>
    <name evidence="16" type="primary">dgat2</name>
    <name evidence="16" type="ORF">SNAT2548_LOCUS33324</name>
</gene>
<evidence type="ECO:0000256" key="5">
    <source>
        <dbReference type="ARBA" id="ARBA00013244"/>
    </source>
</evidence>
<feature type="transmembrane region" description="Helical" evidence="15">
    <location>
        <begin position="88"/>
        <end position="106"/>
    </location>
</feature>
<evidence type="ECO:0000256" key="2">
    <source>
        <dbReference type="ARBA" id="ARBA00004771"/>
    </source>
</evidence>
<dbReference type="GO" id="GO:0006071">
    <property type="term" value="P:glycerol metabolic process"/>
    <property type="evidence" value="ECO:0007669"/>
    <property type="project" value="UniProtKB-KW"/>
</dbReference>
<evidence type="ECO:0000256" key="14">
    <source>
        <dbReference type="ARBA" id="ARBA00023315"/>
    </source>
</evidence>
<keyword evidence="7" id="KW-0808">Transferase</keyword>
<dbReference type="EMBL" id="CAJNDS010002750">
    <property type="protein sequence ID" value="CAE7584299.1"/>
    <property type="molecule type" value="Genomic_DNA"/>
</dbReference>
<reference evidence="16" key="1">
    <citation type="submission" date="2021-02" db="EMBL/GenBank/DDBJ databases">
        <authorList>
            <person name="Dougan E. K."/>
            <person name="Rhodes N."/>
            <person name="Thang M."/>
            <person name="Chan C."/>
        </authorList>
    </citation>
    <scope>NUCLEOTIDE SEQUENCE</scope>
</reference>
<feature type="transmembrane region" description="Helical" evidence="15">
    <location>
        <begin position="523"/>
        <end position="554"/>
    </location>
</feature>
<keyword evidence="9" id="KW-0319">Glycerol metabolism</keyword>
<comment type="caution">
    <text evidence="16">The sequence shown here is derived from an EMBL/GenBank/DDBJ whole genome shotgun (WGS) entry which is preliminary data.</text>
</comment>
<evidence type="ECO:0000313" key="17">
    <source>
        <dbReference type="Proteomes" id="UP000604046"/>
    </source>
</evidence>
<proteinExistence type="inferred from homology"/>
<dbReference type="PANTHER" id="PTHR12317">
    <property type="entry name" value="DIACYLGLYCEROL O-ACYLTRANSFERASE"/>
    <property type="match status" value="1"/>
</dbReference>